<dbReference type="GO" id="GO:0006260">
    <property type="term" value="P:DNA replication"/>
    <property type="evidence" value="ECO:0007669"/>
    <property type="project" value="UniProtKB-UniRule"/>
</dbReference>
<protein>
    <recommendedName>
        <fullName evidence="3 9">DNA replication and repair protein RecF</fullName>
    </recommendedName>
</protein>
<feature type="binding site" evidence="9">
    <location>
        <begin position="37"/>
        <end position="44"/>
    </location>
    <ligand>
        <name>ATP</name>
        <dbReference type="ChEBI" id="CHEBI:30616"/>
    </ligand>
</feature>
<dbReference type="AlphaFoldDB" id="A0A4Y3WEU7"/>
<keyword evidence="9 10" id="KW-0742">SOS response</keyword>
<dbReference type="SUPFAM" id="SSF52540">
    <property type="entry name" value="P-loop containing nucleoside triphosphate hydrolases"/>
    <property type="match status" value="1"/>
</dbReference>
<dbReference type="InterPro" id="IPR042174">
    <property type="entry name" value="RecF_2"/>
</dbReference>
<gene>
    <name evidence="9 12" type="primary">recF</name>
    <name evidence="12" type="ORF">NWI01_16580</name>
</gene>
<dbReference type="GO" id="GO:0006302">
    <property type="term" value="P:double-strand break repair"/>
    <property type="evidence" value="ECO:0007669"/>
    <property type="project" value="TreeGrafter"/>
</dbReference>
<evidence type="ECO:0000256" key="7">
    <source>
        <dbReference type="ARBA" id="ARBA00022840"/>
    </source>
</evidence>
<keyword evidence="9 10" id="KW-0227">DNA damage</keyword>
<evidence type="ECO:0000256" key="1">
    <source>
        <dbReference type="ARBA" id="ARBA00004496"/>
    </source>
</evidence>
<evidence type="ECO:0000256" key="2">
    <source>
        <dbReference type="ARBA" id="ARBA00008016"/>
    </source>
</evidence>
<dbReference type="PROSITE" id="PS00617">
    <property type="entry name" value="RECF_1"/>
    <property type="match status" value="1"/>
</dbReference>
<dbReference type="InterPro" id="IPR018078">
    <property type="entry name" value="DNA-binding_RecF_CS"/>
</dbReference>
<evidence type="ECO:0000256" key="6">
    <source>
        <dbReference type="ARBA" id="ARBA00022741"/>
    </source>
</evidence>
<dbReference type="InterPro" id="IPR001238">
    <property type="entry name" value="DNA-binding_RecF"/>
</dbReference>
<comment type="function">
    <text evidence="9 10">The RecF protein is involved in DNA metabolism; it is required for DNA replication and normal SOS inducibility. RecF binds preferentially to single-stranded, linear DNA. It also seems to bind ATP.</text>
</comment>
<dbReference type="GO" id="GO:0005524">
    <property type="term" value="F:ATP binding"/>
    <property type="evidence" value="ECO:0007669"/>
    <property type="project" value="UniProtKB-UniRule"/>
</dbReference>
<name>A0A4Y3WEU7_NITWI</name>
<dbReference type="GO" id="GO:0003697">
    <property type="term" value="F:single-stranded DNA binding"/>
    <property type="evidence" value="ECO:0007669"/>
    <property type="project" value="UniProtKB-UniRule"/>
</dbReference>
<dbReference type="Proteomes" id="UP000318825">
    <property type="component" value="Unassembled WGS sequence"/>
</dbReference>
<dbReference type="GO" id="GO:0009432">
    <property type="term" value="P:SOS response"/>
    <property type="evidence" value="ECO:0007669"/>
    <property type="project" value="UniProtKB-UniRule"/>
</dbReference>
<dbReference type="InterPro" id="IPR003395">
    <property type="entry name" value="RecF/RecN/SMC_N"/>
</dbReference>
<feature type="domain" description="RecF/RecN/SMC N-terminal" evidence="11">
    <location>
        <begin position="10"/>
        <end position="365"/>
    </location>
</feature>
<keyword evidence="6 9" id="KW-0547">Nucleotide-binding</keyword>
<accession>A0A4Y3WEU7</accession>
<comment type="subcellular location">
    <subcellularLocation>
        <location evidence="1 9 10">Cytoplasm</location>
    </subcellularLocation>
</comment>
<evidence type="ECO:0000313" key="13">
    <source>
        <dbReference type="Proteomes" id="UP000318825"/>
    </source>
</evidence>
<evidence type="ECO:0000256" key="3">
    <source>
        <dbReference type="ARBA" id="ARBA00020170"/>
    </source>
</evidence>
<evidence type="ECO:0000256" key="9">
    <source>
        <dbReference type="HAMAP-Rule" id="MF_00365"/>
    </source>
</evidence>
<dbReference type="Gene3D" id="1.20.1050.90">
    <property type="entry name" value="RecF/RecN/SMC, N-terminal domain"/>
    <property type="match status" value="1"/>
</dbReference>
<evidence type="ECO:0000256" key="8">
    <source>
        <dbReference type="ARBA" id="ARBA00023125"/>
    </source>
</evidence>
<keyword evidence="8 9" id="KW-0238">DNA-binding</keyword>
<reference evidence="12 13" key="1">
    <citation type="submission" date="2019-06" db="EMBL/GenBank/DDBJ databases">
        <title>Whole genome shotgun sequence of Nitrobacter winogradskyi NBRC 14297.</title>
        <authorList>
            <person name="Hosoyama A."/>
            <person name="Uohara A."/>
            <person name="Ohji S."/>
            <person name="Ichikawa N."/>
        </authorList>
    </citation>
    <scope>NUCLEOTIDE SEQUENCE [LARGE SCALE GENOMIC DNA]</scope>
    <source>
        <strain evidence="12 13">NBRC 14297</strain>
    </source>
</reference>
<dbReference type="GO" id="GO:0000731">
    <property type="term" value="P:DNA synthesis involved in DNA repair"/>
    <property type="evidence" value="ECO:0007669"/>
    <property type="project" value="TreeGrafter"/>
</dbReference>
<keyword evidence="9 10" id="KW-0234">DNA repair</keyword>
<keyword evidence="5 9" id="KW-0235">DNA replication</keyword>
<sequence length="385" mass="41625">MLGVMIPSRIRRLSLTHFRNYRAATFETRSNMIVLVGPNGAGKTNCLEAISLLSPGRGLRRATRDDIADNTGDGSWAVSAEMQGALGLATLGTGIDAPDNEAAPSSRRCRIDREPVASAAAFGDHLRMVWLTPSMDGLFTGPASDRRRFLDRLVLAIDSDHSGRVSALERSLRSRNRLLEMRHHDDLWCEAVERETAELAVAVAAMRAQTVTRLMAALEARGEASSFPAASIHLDGWMENALLTEPATVVEDRYREILRASRPRDAAAGRTLEGPHLTDLEVIYAPKNMPAKEASTGEQKALLIGLVLAHARLVAEMTGIVPLLLLDEVVAHLDPDRRGALFRELAGLGAQVWMSGADPAAFANLSAGSETFKVDSGRITRAPPS</sequence>
<dbReference type="GO" id="GO:0005737">
    <property type="term" value="C:cytoplasm"/>
    <property type="evidence" value="ECO:0007669"/>
    <property type="project" value="UniProtKB-SubCell"/>
</dbReference>
<keyword evidence="7 9" id="KW-0067">ATP-binding</keyword>
<evidence type="ECO:0000256" key="10">
    <source>
        <dbReference type="RuleBase" id="RU000578"/>
    </source>
</evidence>
<comment type="similarity">
    <text evidence="2 9 10">Belongs to the RecF family.</text>
</comment>
<comment type="caution">
    <text evidence="12">The sequence shown here is derived from an EMBL/GenBank/DDBJ whole genome shotgun (WGS) entry which is preliminary data.</text>
</comment>
<dbReference type="PROSITE" id="PS00618">
    <property type="entry name" value="RECF_2"/>
    <property type="match status" value="1"/>
</dbReference>
<dbReference type="Pfam" id="PF02463">
    <property type="entry name" value="SMC_N"/>
    <property type="match status" value="1"/>
</dbReference>
<dbReference type="FunFam" id="1.20.1050.90:FF:000009">
    <property type="entry name" value="DNA replication and repair protein RecF"/>
    <property type="match status" value="1"/>
</dbReference>
<dbReference type="HAMAP" id="MF_00365">
    <property type="entry name" value="RecF"/>
    <property type="match status" value="1"/>
</dbReference>
<keyword evidence="4 9" id="KW-0963">Cytoplasm</keyword>
<dbReference type="InterPro" id="IPR027417">
    <property type="entry name" value="P-loop_NTPase"/>
</dbReference>
<evidence type="ECO:0000259" key="11">
    <source>
        <dbReference type="Pfam" id="PF02463"/>
    </source>
</evidence>
<proteinExistence type="inferred from homology"/>
<organism evidence="12 13">
    <name type="scientific">Nitrobacter winogradskyi</name>
    <name type="common">Nitrobacter agilis</name>
    <dbReference type="NCBI Taxonomy" id="913"/>
    <lineage>
        <taxon>Bacteria</taxon>
        <taxon>Pseudomonadati</taxon>
        <taxon>Pseudomonadota</taxon>
        <taxon>Alphaproteobacteria</taxon>
        <taxon>Hyphomicrobiales</taxon>
        <taxon>Nitrobacteraceae</taxon>
        <taxon>Nitrobacter</taxon>
    </lineage>
</organism>
<dbReference type="NCBIfam" id="TIGR00611">
    <property type="entry name" value="recf"/>
    <property type="match status" value="1"/>
</dbReference>
<dbReference type="PANTHER" id="PTHR32182:SF0">
    <property type="entry name" value="DNA REPLICATION AND REPAIR PROTEIN RECF"/>
    <property type="match status" value="1"/>
</dbReference>
<dbReference type="EMBL" id="BJNF01000041">
    <property type="protein sequence ID" value="GEC15766.1"/>
    <property type="molecule type" value="Genomic_DNA"/>
</dbReference>
<evidence type="ECO:0000313" key="12">
    <source>
        <dbReference type="EMBL" id="GEC15766.1"/>
    </source>
</evidence>
<dbReference type="PANTHER" id="PTHR32182">
    <property type="entry name" value="DNA REPLICATION AND REPAIR PROTEIN RECF"/>
    <property type="match status" value="1"/>
</dbReference>
<evidence type="ECO:0000256" key="5">
    <source>
        <dbReference type="ARBA" id="ARBA00022705"/>
    </source>
</evidence>
<dbReference type="Gene3D" id="3.40.50.300">
    <property type="entry name" value="P-loop containing nucleotide triphosphate hydrolases"/>
    <property type="match status" value="1"/>
</dbReference>
<evidence type="ECO:0000256" key="4">
    <source>
        <dbReference type="ARBA" id="ARBA00022490"/>
    </source>
</evidence>